<dbReference type="InterPro" id="IPR003352">
    <property type="entry name" value="PTS_EIIC"/>
</dbReference>
<organism evidence="12 13">
    <name type="scientific">Enterococcus faecalis TX4248</name>
    <dbReference type="NCBI Taxonomy" id="749495"/>
    <lineage>
        <taxon>Bacteria</taxon>
        <taxon>Bacillati</taxon>
        <taxon>Bacillota</taxon>
        <taxon>Bacilli</taxon>
        <taxon>Lactobacillales</taxon>
        <taxon>Enterococcaceae</taxon>
        <taxon>Enterococcus</taxon>
    </lineage>
</organism>
<comment type="caution">
    <text evidence="12">The sequence shown here is derived from an EMBL/GenBank/DDBJ whole genome shotgun (WGS) entry which is preliminary data.</text>
</comment>
<keyword evidence="7 10" id="KW-1133">Transmembrane helix</keyword>
<dbReference type="PIRSF" id="PIRSF006351">
    <property type="entry name" value="PTS_EIIC-Cellobiose"/>
    <property type="match status" value="1"/>
</dbReference>
<keyword evidence="4 9" id="KW-0762">Sugar transport</keyword>
<dbReference type="HOGENOM" id="CLU_029688_1_0_9"/>
<dbReference type="GO" id="GO:0009401">
    <property type="term" value="P:phosphoenolpyruvate-dependent sugar phosphotransferase system"/>
    <property type="evidence" value="ECO:0007669"/>
    <property type="project" value="UniProtKB-KW"/>
</dbReference>
<dbReference type="GO" id="GO:1901264">
    <property type="term" value="P:carbohydrate derivative transport"/>
    <property type="evidence" value="ECO:0007669"/>
    <property type="project" value="TreeGrafter"/>
</dbReference>
<dbReference type="AlphaFoldDB" id="A0A125W568"/>
<name>A0A125W568_ENTFL</name>
<evidence type="ECO:0000256" key="5">
    <source>
        <dbReference type="ARBA" id="ARBA00022683"/>
    </source>
</evidence>
<evidence type="ECO:0000256" key="9">
    <source>
        <dbReference type="PIRNR" id="PIRNR006351"/>
    </source>
</evidence>
<evidence type="ECO:0000256" key="7">
    <source>
        <dbReference type="ARBA" id="ARBA00022989"/>
    </source>
</evidence>
<evidence type="ECO:0000256" key="10">
    <source>
        <dbReference type="SAM" id="Phobius"/>
    </source>
</evidence>
<evidence type="ECO:0000313" key="13">
    <source>
        <dbReference type="Proteomes" id="UP000004846"/>
    </source>
</evidence>
<evidence type="ECO:0000256" key="2">
    <source>
        <dbReference type="ARBA" id="ARBA00022448"/>
    </source>
</evidence>
<feature type="domain" description="PTS EIIC type-3" evidence="11">
    <location>
        <begin position="21"/>
        <end position="428"/>
    </location>
</feature>
<gene>
    <name evidence="12" type="ORF">HMPREF9498_02136</name>
</gene>
<accession>A0A125W568</accession>
<feature type="transmembrane region" description="Helical" evidence="10">
    <location>
        <begin position="45"/>
        <end position="67"/>
    </location>
</feature>
<sequence>MMRISQRIKERSEMDKLTNWVEQAVVPKVSRITSLRYFQALRNGFFAIMPLTIIGSIFMLITDFPVAGYGDFMAGIFGAGWADMISPAYRATFNMMGIIFAGTMSYKLAESYEMDRLTSLILGIVAYVVVLPKTVTTESGEVVTKVLSFDWLGTQGVITAIIMSILSVELTRFCIKKKLVIKMPDSVPSMVSQAFSALIPGIFVVAVALLINGIGLSFADSFPQLIYAVIQAPLQGLIGTPFAIIIVAGLNGLFWWFGIHPTVINSMLYPILYANADKNQSLAELGQLTAQSGNFGTVQMLDQFATIGGAGCTIGLAIAMAIVGHSSRMKAMSKISFVPAFFNINEPLIFGLPVIFNPLLLIPIAVAPIVSVLIAFLSMKIGFMPMFTNIQAPWATPFLFSGFLVGKWQGAVTQVLAVAASVVIYYPFVKALDRQYQKEEAHEVPETL</sequence>
<dbReference type="EMBL" id="AEBR01000068">
    <property type="protein sequence ID" value="EFM82286.1"/>
    <property type="molecule type" value="Genomic_DNA"/>
</dbReference>
<evidence type="ECO:0000259" key="11">
    <source>
        <dbReference type="PROSITE" id="PS51105"/>
    </source>
</evidence>
<keyword evidence="6 10" id="KW-0812">Transmembrane</keyword>
<evidence type="ECO:0000313" key="12">
    <source>
        <dbReference type="EMBL" id="EFM82286.1"/>
    </source>
</evidence>
<feature type="transmembrane region" description="Helical" evidence="10">
    <location>
        <begin position="411"/>
        <end position="429"/>
    </location>
</feature>
<keyword evidence="3 9" id="KW-1003">Cell membrane</keyword>
<evidence type="ECO:0000256" key="1">
    <source>
        <dbReference type="ARBA" id="ARBA00004651"/>
    </source>
</evidence>
<dbReference type="PANTHER" id="PTHR33989">
    <property type="match status" value="1"/>
</dbReference>
<dbReference type="InterPro" id="IPR004501">
    <property type="entry name" value="PTS_EIIC_3"/>
</dbReference>
<dbReference type="InterPro" id="IPR004796">
    <property type="entry name" value="PTS_IIC_cello"/>
</dbReference>
<keyword evidence="5" id="KW-0598">Phosphotransferase system</keyword>
<evidence type="ECO:0000256" key="3">
    <source>
        <dbReference type="ARBA" id="ARBA00022475"/>
    </source>
</evidence>
<reference evidence="12 13" key="1">
    <citation type="submission" date="2010-07" db="EMBL/GenBank/DDBJ databases">
        <authorList>
            <person name="Sid Ahmed O."/>
        </authorList>
    </citation>
    <scope>NUCLEOTIDE SEQUENCE [LARGE SCALE GENOMIC DNA]</scope>
    <source>
        <strain evidence="12 13">TX4248</strain>
    </source>
</reference>
<feature type="transmembrane region" description="Helical" evidence="10">
    <location>
        <begin position="361"/>
        <end position="379"/>
    </location>
</feature>
<feature type="transmembrane region" description="Helical" evidence="10">
    <location>
        <begin position="87"/>
        <end position="105"/>
    </location>
</feature>
<dbReference type="NCBIfam" id="TIGR00410">
    <property type="entry name" value="lacE"/>
    <property type="match status" value="1"/>
</dbReference>
<dbReference type="GO" id="GO:0008982">
    <property type="term" value="F:protein-N(PI)-phosphohistidine-sugar phosphotransferase activity"/>
    <property type="evidence" value="ECO:0007669"/>
    <property type="project" value="UniProtKB-UniRule"/>
</dbReference>
<comment type="subcellular location">
    <subcellularLocation>
        <location evidence="1">Cell membrane</location>
        <topology evidence="1">Multi-pass membrane protein</topology>
    </subcellularLocation>
</comment>
<evidence type="ECO:0000256" key="4">
    <source>
        <dbReference type="ARBA" id="ARBA00022597"/>
    </source>
</evidence>
<dbReference type="InterPro" id="IPR051088">
    <property type="entry name" value="PTS_Sugar-EIIC/EIIB"/>
</dbReference>
<keyword evidence="8 9" id="KW-0472">Membrane</keyword>
<feature type="transmembrane region" description="Helical" evidence="10">
    <location>
        <begin position="304"/>
        <end position="323"/>
    </location>
</feature>
<feature type="transmembrane region" description="Helical" evidence="10">
    <location>
        <begin position="155"/>
        <end position="175"/>
    </location>
</feature>
<feature type="transmembrane region" description="Helical" evidence="10">
    <location>
        <begin position="117"/>
        <end position="135"/>
    </location>
</feature>
<feature type="transmembrane region" description="Helical" evidence="10">
    <location>
        <begin position="195"/>
        <end position="219"/>
    </location>
</feature>
<evidence type="ECO:0000256" key="6">
    <source>
        <dbReference type="ARBA" id="ARBA00022692"/>
    </source>
</evidence>
<dbReference type="Proteomes" id="UP000004846">
    <property type="component" value="Unassembled WGS sequence"/>
</dbReference>
<feature type="transmembrane region" description="Helical" evidence="10">
    <location>
        <begin position="386"/>
        <end position="405"/>
    </location>
</feature>
<dbReference type="PROSITE" id="PS51105">
    <property type="entry name" value="PTS_EIIC_TYPE_3"/>
    <property type="match status" value="1"/>
</dbReference>
<comment type="function">
    <text evidence="9">The phosphoenolpyruvate-dependent sugar phosphotransferase system (PTS), a major carbohydrate active -transport system, catalyzes the phosphorylation of incoming sugar substrates concomitant with their translocation across the cell membrane.</text>
</comment>
<proteinExistence type="predicted"/>
<keyword evidence="2 9" id="KW-0813">Transport</keyword>
<dbReference type="Pfam" id="PF02378">
    <property type="entry name" value="PTS_EIIC"/>
    <property type="match status" value="1"/>
</dbReference>
<evidence type="ECO:0000256" key="8">
    <source>
        <dbReference type="ARBA" id="ARBA00023136"/>
    </source>
</evidence>
<protein>
    <recommendedName>
        <fullName evidence="9">Permease IIC component</fullName>
    </recommendedName>
</protein>
<dbReference type="PANTHER" id="PTHR33989:SF8">
    <property type="entry name" value="PERMEASE IIC COMPONENT"/>
    <property type="match status" value="1"/>
</dbReference>
<dbReference type="GO" id="GO:0005886">
    <property type="term" value="C:plasma membrane"/>
    <property type="evidence" value="ECO:0007669"/>
    <property type="project" value="UniProtKB-SubCell"/>
</dbReference>